<dbReference type="SUPFAM" id="SSF51556">
    <property type="entry name" value="Metallo-dependent hydrolases"/>
    <property type="match status" value="1"/>
</dbReference>
<protein>
    <submittedName>
        <fullName evidence="1">Amidohydrolase</fullName>
    </submittedName>
</protein>
<dbReference type="RefSeq" id="WP_048890467.1">
    <property type="nucleotide sequence ID" value="NZ_AP024237.1"/>
</dbReference>
<gene>
    <name evidence="1" type="ORF">MHEC_46260</name>
</gene>
<dbReference type="EMBL" id="AP024237">
    <property type="protein sequence ID" value="BCO38193.1"/>
    <property type="molecule type" value="Genomic_DNA"/>
</dbReference>
<reference evidence="1 2" key="1">
    <citation type="submission" date="2020-12" db="EMBL/GenBank/DDBJ databases">
        <title>Complete genome sequence of Mycobacterium heckeshornense JCM 15655T, closely related to a pathogenic non-tuberculous mycobacterial species Mycobacterium xenopi.</title>
        <authorList>
            <person name="Yoshida M."/>
            <person name="Fukano H."/>
            <person name="Asakura T."/>
            <person name="Suzuki M."/>
            <person name="Hoshino Y."/>
        </authorList>
    </citation>
    <scope>NUCLEOTIDE SEQUENCE [LARGE SCALE GENOMIC DNA]</scope>
    <source>
        <strain evidence="1 2">JCM 15655</strain>
    </source>
</reference>
<name>A0A2G8BC40_9MYCO</name>
<keyword evidence="1" id="KW-0378">Hydrolase</keyword>
<dbReference type="STRING" id="110505.ACT16_05685"/>
<dbReference type="Pfam" id="PF07969">
    <property type="entry name" value="Amidohydro_3"/>
    <property type="match status" value="1"/>
</dbReference>
<proteinExistence type="predicted"/>
<evidence type="ECO:0000313" key="1">
    <source>
        <dbReference type="EMBL" id="BCO38193.1"/>
    </source>
</evidence>
<dbReference type="Gene3D" id="2.30.40.10">
    <property type="entry name" value="Urease, subunit C, domain 1"/>
    <property type="match status" value="1"/>
</dbReference>
<dbReference type="InterPro" id="IPR013108">
    <property type="entry name" value="Amidohydro_3"/>
</dbReference>
<dbReference type="SUPFAM" id="SSF51338">
    <property type="entry name" value="Composite domain of metallo-dependent hydrolases"/>
    <property type="match status" value="1"/>
</dbReference>
<dbReference type="InterPro" id="IPR011059">
    <property type="entry name" value="Metal-dep_hydrolase_composite"/>
</dbReference>
<dbReference type="Gene3D" id="3.10.310.70">
    <property type="match status" value="1"/>
</dbReference>
<keyword evidence="2" id="KW-1185">Reference proteome</keyword>
<evidence type="ECO:0000313" key="2">
    <source>
        <dbReference type="Proteomes" id="UP000595446"/>
    </source>
</evidence>
<organism evidence="1 2">
    <name type="scientific">Mycobacterium heckeshornense</name>
    <dbReference type="NCBI Taxonomy" id="110505"/>
    <lineage>
        <taxon>Bacteria</taxon>
        <taxon>Bacillati</taxon>
        <taxon>Actinomycetota</taxon>
        <taxon>Actinomycetes</taxon>
        <taxon>Mycobacteriales</taxon>
        <taxon>Mycobacteriaceae</taxon>
        <taxon>Mycobacterium</taxon>
    </lineage>
</organism>
<accession>A0A2G8BC40</accession>
<dbReference type="AlphaFoldDB" id="A0A2G8BC40"/>
<dbReference type="GO" id="GO:0016810">
    <property type="term" value="F:hydrolase activity, acting on carbon-nitrogen (but not peptide) bonds"/>
    <property type="evidence" value="ECO:0007669"/>
    <property type="project" value="InterPro"/>
</dbReference>
<dbReference type="InterPro" id="IPR032466">
    <property type="entry name" value="Metal_Hydrolase"/>
</dbReference>
<dbReference type="Gene3D" id="3.20.20.140">
    <property type="entry name" value="Metal-dependent hydrolases"/>
    <property type="match status" value="2"/>
</dbReference>
<dbReference type="PANTHER" id="PTHR22642:SF2">
    <property type="entry name" value="PROTEIN LONG AFTER FAR-RED 3"/>
    <property type="match status" value="1"/>
</dbReference>
<dbReference type="Proteomes" id="UP000595446">
    <property type="component" value="Chromosome"/>
</dbReference>
<sequence>MLIQRATTLDGTSVDVRVGAQIEEVAGQLAPRRGEETFDAAGGTVLPGLHDHHVHLYSAAAAEDSVRAGPPQVRDRDGLAHALASAEVGSDGWIRAVGYHESVAGPLDRTLLDAISPPVPVRVQHRSGVLWILNSAGLSRVGLADHPDGRLRSADPSWSDALGHRGTNLAALSGRLARYGVTGVTDATPDLDVADIVTLTELHRRGELRQHVRCLSPGKRILYDDDLDLDALADWIAERHRAGGSVAVHCVTAAQLLVTVAALRQAGACPGDRVEHAAVAPADSLADLAELGVTVVTQPNFVAERGDEYLAEVPAEEHAQLWRVASLLRAGVAVALSTDMPFGRDDPWAAMRAAVHRTTPSGNVLNPSECITARRALTMFLGQADKPARPRAVEPGHPGDLCVLSVSPQTMLAELDADMVAATVVGGQLTYAAG</sequence>
<dbReference type="OrthoDB" id="3173428at2"/>
<dbReference type="PANTHER" id="PTHR22642">
    <property type="entry name" value="IMIDAZOLONEPROPIONASE"/>
    <property type="match status" value="1"/>
</dbReference>